<dbReference type="PANTHER" id="PTHR43115:SF4">
    <property type="entry name" value="DEHYDROGENASE_REDUCTASE SDR FAMILY MEMBER 11"/>
    <property type="match status" value="1"/>
</dbReference>
<organism evidence="4">
    <name type="scientific">Diabrotica virgifera virgifera</name>
    <name type="common">western corn rootworm</name>
    <dbReference type="NCBI Taxonomy" id="50390"/>
    <lineage>
        <taxon>Eukaryota</taxon>
        <taxon>Metazoa</taxon>
        <taxon>Ecdysozoa</taxon>
        <taxon>Arthropoda</taxon>
        <taxon>Hexapoda</taxon>
        <taxon>Insecta</taxon>
        <taxon>Pterygota</taxon>
        <taxon>Neoptera</taxon>
        <taxon>Endopterygota</taxon>
        <taxon>Coleoptera</taxon>
        <taxon>Polyphaga</taxon>
        <taxon>Cucujiformia</taxon>
        <taxon>Chrysomeloidea</taxon>
        <taxon>Chrysomelidae</taxon>
        <taxon>Galerucinae</taxon>
        <taxon>Diabroticina</taxon>
        <taxon>Diabroticites</taxon>
        <taxon>Diabrotica</taxon>
    </lineage>
</organism>
<evidence type="ECO:0000256" key="2">
    <source>
        <dbReference type="ARBA" id="ARBA00023002"/>
    </source>
</evidence>
<dbReference type="Gene3D" id="3.40.50.720">
    <property type="entry name" value="NAD(P)-binding Rossmann-like Domain"/>
    <property type="match status" value="1"/>
</dbReference>
<evidence type="ECO:0000313" key="4">
    <source>
        <dbReference type="RefSeq" id="XP_028140118.1"/>
    </source>
</evidence>
<accession>A0A6P7G576</accession>
<reference evidence="4" key="1">
    <citation type="submission" date="2025-08" db="UniProtKB">
        <authorList>
            <consortium name="RefSeq"/>
        </authorList>
    </citation>
    <scope>IDENTIFICATION</scope>
    <source>
        <tissue evidence="4">Whole insect</tissue>
    </source>
</reference>
<gene>
    <name evidence="4" type="primary">LOC114334276</name>
</gene>
<evidence type="ECO:0000256" key="1">
    <source>
        <dbReference type="ARBA" id="ARBA00006484"/>
    </source>
</evidence>
<name>A0A6P7G576_DIAVI</name>
<dbReference type="InterPro" id="IPR036291">
    <property type="entry name" value="NAD(P)-bd_dom_sf"/>
</dbReference>
<protein>
    <submittedName>
        <fullName evidence="4">Farnesol dehydrogenase-like</fullName>
    </submittedName>
</protein>
<sequence length="257" mass="28088">MVVILDNKWVGKVAVVTGASSGIGKAIAERLVEEGMKVVGLARSKQKLHSLAESLSSKKGGKLYTFQTDVSKEDAILMAFAWIRHNVGPIHVLINNAAVANLGLISESDTKKWTEIFQVNVIGLCIATREALKSMKENNIDGHIININSFLGHTIPTFQNANMYPASKHANRVIGEMLRNELAHLEKRIKVTTLSPGLTNTPMADNVREKIQEFSQGDNDVALLEPKNIAETVVFVISTPPTVQITELIVRPLGETC</sequence>
<dbReference type="InParanoid" id="A0A6P7G576"/>
<comment type="similarity">
    <text evidence="1 3">Belongs to the short-chain dehydrogenases/reductases (SDR) family.</text>
</comment>
<proteinExistence type="inferred from homology"/>
<dbReference type="FunFam" id="3.40.50.720:FF:000047">
    <property type="entry name" value="NADP-dependent L-serine/L-allo-threonine dehydrogenase"/>
    <property type="match status" value="1"/>
</dbReference>
<dbReference type="GO" id="GO:0016616">
    <property type="term" value="F:oxidoreductase activity, acting on the CH-OH group of donors, NAD or NADP as acceptor"/>
    <property type="evidence" value="ECO:0007669"/>
    <property type="project" value="UniProtKB-ARBA"/>
</dbReference>
<dbReference type="PANTHER" id="PTHR43115">
    <property type="entry name" value="DEHYDROGENASE/REDUCTASE SDR FAMILY MEMBER 11"/>
    <property type="match status" value="1"/>
</dbReference>
<dbReference type="InterPro" id="IPR002347">
    <property type="entry name" value="SDR_fam"/>
</dbReference>
<dbReference type="OrthoDB" id="1933717at2759"/>
<dbReference type="PRINTS" id="PR00080">
    <property type="entry name" value="SDRFAMILY"/>
</dbReference>
<dbReference type="KEGG" id="dvv:114334276"/>
<keyword evidence="2" id="KW-0560">Oxidoreductase</keyword>
<dbReference type="Pfam" id="PF00106">
    <property type="entry name" value="adh_short"/>
    <property type="match status" value="1"/>
</dbReference>
<dbReference type="SUPFAM" id="SSF51735">
    <property type="entry name" value="NAD(P)-binding Rossmann-fold domains"/>
    <property type="match status" value="1"/>
</dbReference>
<evidence type="ECO:0000256" key="3">
    <source>
        <dbReference type="RuleBase" id="RU000363"/>
    </source>
</evidence>
<dbReference type="AlphaFoldDB" id="A0A6P7G576"/>
<dbReference type="PRINTS" id="PR00081">
    <property type="entry name" value="GDHRDH"/>
</dbReference>
<dbReference type="RefSeq" id="XP_028140118.1">
    <property type="nucleotide sequence ID" value="XM_028284317.1"/>
</dbReference>